<keyword evidence="1" id="KW-0677">Repeat</keyword>
<dbReference type="PROSITE" id="PS50088">
    <property type="entry name" value="ANK_REPEAT"/>
    <property type="match status" value="6"/>
</dbReference>
<dbReference type="OrthoDB" id="6074335at2759"/>
<dbReference type="InterPro" id="IPR036770">
    <property type="entry name" value="Ankyrin_rpt-contain_sf"/>
</dbReference>
<protein>
    <recommendedName>
        <fullName evidence="4">Mab-21-like HhH/H2TH-like domain-containing protein</fullName>
    </recommendedName>
</protein>
<evidence type="ECO:0000259" key="4">
    <source>
        <dbReference type="Pfam" id="PF20266"/>
    </source>
</evidence>
<dbReference type="STRING" id="282301.A0A267FSG3"/>
<feature type="repeat" description="ANK" evidence="3">
    <location>
        <begin position="210"/>
        <end position="242"/>
    </location>
</feature>
<dbReference type="SMART" id="SM00248">
    <property type="entry name" value="ANK"/>
    <property type="match status" value="9"/>
</dbReference>
<dbReference type="Proteomes" id="UP000215902">
    <property type="component" value="Unassembled WGS sequence"/>
</dbReference>
<keyword evidence="6" id="KW-1185">Reference proteome</keyword>
<dbReference type="AlphaFoldDB" id="A0A267FSG3"/>
<dbReference type="SUPFAM" id="SSF48403">
    <property type="entry name" value="Ankyrin repeat"/>
    <property type="match status" value="1"/>
</dbReference>
<reference evidence="5 6" key="1">
    <citation type="submission" date="2017-06" db="EMBL/GenBank/DDBJ databases">
        <title>A platform for efficient transgenesis in Macrostomum lignano, a flatworm model organism for stem cell research.</title>
        <authorList>
            <person name="Berezikov E."/>
        </authorList>
    </citation>
    <scope>NUCLEOTIDE SEQUENCE [LARGE SCALE GENOMIC DNA]</scope>
    <source>
        <strain evidence="5">DV1</strain>
        <tissue evidence="5">Whole organism</tissue>
    </source>
</reference>
<evidence type="ECO:0000256" key="1">
    <source>
        <dbReference type="ARBA" id="ARBA00022737"/>
    </source>
</evidence>
<sequence length="903" mass="100520">MNSESWDRQLLHAAVSGDVNETRRLLRIPDPPSVTATKSPNCRNERGETPLWLAANAGALDVARTLVEAGANVDCRNERGETPLWIAGQNGQLSVARLLLGLGADIDCQRRSGESVLWIAACNDHLRLVELLLRNGARQDLLNQVGICPLWIAACNCNADIVDSLLQADNVDCRRSGGESALWIASQSDCPRVVQKLLTAGAEVDTTNSEGQSALWAASRLGHAKISAQLLVAGADVNLSSNFGETPLWVAAHNGHADAVKLLLNFGAAAGSRDRRLASSPVENAARNRHPEVLRLLLSNGICESDVLDLDDPLIDREFLATALETPENNRNYKQLLNLSSAEFSKQLCHSMRLAGFTASRAAKQSALARALEAVSRSYLQQTNLRIVGSFAEGWGACFERLDGTIGADSDIDVTCLSGSRYHIGGGVCDCQDVASTSRLVNGHVELAEYSESHPATAERGTQVRPDMDIAFANPCCRYPVPEFLASPGHLPERVLSSVTAEMSRSWSCQLIRASSPGKESKQLRVSTTFLENSAMRSLSTVQGQVFLLLKYLIKRVIGRHYRGLKSYHAKTLLFRTIQLIPEYQWVPDNLEQLVQQCLRSLIDHLSSSTGLLPHFFVPNALVYLRKNCDSSSAADAVSQNLKDLRHRLIEFQQQLVPISEAAPFHLHPFRLMPLYFLETPCLPGTLEFHHIYLAVKLAMLSLAQVDDSQCVRLLIDRLPDAACTARTALKVLVALKDRQKLEAKRLLREGFGNRPCRVARQIPCELDCDVLEYLGSRDSAWQFSMRFEQPISLAWLPSPQLRAQFPARMTYYDKRFFLNFSLLVNSLQLELDEARQDFLDDWFADLRSDPGCDFEELFTFSLYSREVAQLRLIRDRLLRLSSYQTSGKFLQLTRKILELSRR</sequence>
<organism evidence="5 6">
    <name type="scientific">Macrostomum lignano</name>
    <dbReference type="NCBI Taxonomy" id="282301"/>
    <lineage>
        <taxon>Eukaryota</taxon>
        <taxon>Metazoa</taxon>
        <taxon>Spiralia</taxon>
        <taxon>Lophotrochozoa</taxon>
        <taxon>Platyhelminthes</taxon>
        <taxon>Rhabditophora</taxon>
        <taxon>Macrostomorpha</taxon>
        <taxon>Macrostomida</taxon>
        <taxon>Macrostomidae</taxon>
        <taxon>Macrostomum</taxon>
    </lineage>
</organism>
<name>A0A267FSG3_9PLAT</name>
<feature type="repeat" description="ANK" evidence="3">
    <location>
        <begin position="177"/>
        <end position="209"/>
    </location>
</feature>
<evidence type="ECO:0000256" key="2">
    <source>
        <dbReference type="ARBA" id="ARBA00023043"/>
    </source>
</evidence>
<keyword evidence="2 3" id="KW-0040">ANK repeat</keyword>
<gene>
    <name evidence="5" type="ORF">BOX15_Mlig000846g4</name>
</gene>
<dbReference type="Pfam" id="PF20266">
    <property type="entry name" value="Mab-21_C"/>
    <property type="match status" value="1"/>
</dbReference>
<comment type="caution">
    <text evidence="5">The sequence shown here is derived from an EMBL/GenBank/DDBJ whole genome shotgun (WGS) entry which is preliminary data.</text>
</comment>
<accession>A0A267FSG3</accession>
<dbReference type="Pfam" id="PF12796">
    <property type="entry name" value="Ank_2"/>
    <property type="match status" value="3"/>
</dbReference>
<dbReference type="PROSITE" id="PS50297">
    <property type="entry name" value="ANK_REP_REGION"/>
    <property type="match status" value="5"/>
</dbReference>
<evidence type="ECO:0000313" key="5">
    <source>
        <dbReference type="EMBL" id="PAA75939.1"/>
    </source>
</evidence>
<dbReference type="GO" id="GO:0006511">
    <property type="term" value="P:ubiquitin-dependent protein catabolic process"/>
    <property type="evidence" value="ECO:0007669"/>
    <property type="project" value="TreeGrafter"/>
</dbReference>
<feature type="repeat" description="ANK" evidence="3">
    <location>
        <begin position="243"/>
        <end position="275"/>
    </location>
</feature>
<evidence type="ECO:0000313" key="6">
    <source>
        <dbReference type="Proteomes" id="UP000215902"/>
    </source>
</evidence>
<dbReference type="Gene3D" id="1.25.40.20">
    <property type="entry name" value="Ankyrin repeat-containing domain"/>
    <property type="match status" value="2"/>
</dbReference>
<dbReference type="Gene3D" id="1.10.1410.40">
    <property type="match status" value="1"/>
</dbReference>
<evidence type="ECO:0000256" key="3">
    <source>
        <dbReference type="PROSITE-ProRule" id="PRU00023"/>
    </source>
</evidence>
<feature type="repeat" description="ANK" evidence="3">
    <location>
        <begin position="112"/>
        <end position="144"/>
    </location>
</feature>
<dbReference type="InterPro" id="IPR046906">
    <property type="entry name" value="Mab-21_HhH/H2TH-like"/>
</dbReference>
<dbReference type="PANTHER" id="PTHR24173:SF27">
    <property type="entry name" value="ANKYRIN REPEAT AND SOCS BOX PROTEIN 1"/>
    <property type="match status" value="1"/>
</dbReference>
<dbReference type="PANTHER" id="PTHR24173">
    <property type="entry name" value="ANKYRIN REPEAT CONTAINING"/>
    <property type="match status" value="1"/>
</dbReference>
<proteinExistence type="predicted"/>
<dbReference type="EMBL" id="NIVC01000854">
    <property type="protein sequence ID" value="PAA75939.1"/>
    <property type="molecule type" value="Genomic_DNA"/>
</dbReference>
<feature type="repeat" description="ANK" evidence="3">
    <location>
        <begin position="46"/>
        <end position="78"/>
    </location>
</feature>
<dbReference type="GO" id="GO:0000151">
    <property type="term" value="C:ubiquitin ligase complex"/>
    <property type="evidence" value="ECO:0007669"/>
    <property type="project" value="TreeGrafter"/>
</dbReference>
<feature type="domain" description="Mab-21-like HhH/H2TH-like" evidence="4">
    <location>
        <begin position="546"/>
        <end position="621"/>
    </location>
</feature>
<dbReference type="InterPro" id="IPR002110">
    <property type="entry name" value="Ankyrin_rpt"/>
</dbReference>
<feature type="repeat" description="ANK" evidence="3">
    <location>
        <begin position="79"/>
        <end position="111"/>
    </location>
</feature>